<name>A0A937D665_9BURK</name>
<evidence type="ECO:0000256" key="1">
    <source>
        <dbReference type="ARBA" id="ARBA00008331"/>
    </source>
</evidence>
<dbReference type="RefSeq" id="WP_201683701.1">
    <property type="nucleotide sequence ID" value="NZ_JAEQNA010000002.1"/>
</dbReference>
<dbReference type="Pfam" id="PF03447">
    <property type="entry name" value="NAD_binding_3"/>
    <property type="match status" value="1"/>
</dbReference>
<feature type="domain" description="Aspartate dehydrogenase" evidence="7">
    <location>
        <begin position="165"/>
        <end position="251"/>
    </location>
</feature>
<organism evidence="9 10">
    <name type="scientific">Ramlibacter aurantiacus</name>
    <dbReference type="NCBI Taxonomy" id="2801330"/>
    <lineage>
        <taxon>Bacteria</taxon>
        <taxon>Pseudomonadati</taxon>
        <taxon>Pseudomonadota</taxon>
        <taxon>Betaproteobacteria</taxon>
        <taxon>Burkholderiales</taxon>
        <taxon>Comamonadaceae</taxon>
        <taxon>Ramlibacter</taxon>
    </lineage>
</organism>
<dbReference type="InterPro" id="IPR002811">
    <property type="entry name" value="Asp_DH"/>
</dbReference>
<feature type="active site" evidence="6">
    <location>
        <position position="217"/>
    </location>
</feature>
<evidence type="ECO:0000256" key="6">
    <source>
        <dbReference type="HAMAP-Rule" id="MF_01265"/>
    </source>
</evidence>
<comment type="pathway">
    <text evidence="6">Cofactor biosynthesis; NAD(+) biosynthesis; iminoaspartate from L-aspartate (dehydrogenase route): step 1/1.</text>
</comment>
<keyword evidence="3 6" id="KW-0521">NADP</keyword>
<dbReference type="Gene3D" id="3.30.360.10">
    <property type="entry name" value="Dihydrodipicolinate Reductase, domain 2"/>
    <property type="match status" value="1"/>
</dbReference>
<gene>
    <name evidence="6" type="primary">nadX</name>
    <name evidence="9" type="ORF">JI739_09810</name>
</gene>
<reference evidence="9" key="1">
    <citation type="submission" date="2021-01" db="EMBL/GenBank/DDBJ databases">
        <title>Ramlibacter sp. strain AW1 16S ribosomal RNA gene Genome sequencing and assembly.</title>
        <authorList>
            <person name="Kang M."/>
        </authorList>
    </citation>
    <scope>NUCLEOTIDE SEQUENCE</scope>
    <source>
        <strain evidence="9">AW1</strain>
    </source>
</reference>
<feature type="domain" description="Aspartate/homoserine dehydrogenase NAD-binding" evidence="8">
    <location>
        <begin position="10"/>
        <end position="116"/>
    </location>
</feature>
<feature type="binding site" evidence="6">
    <location>
        <position position="187"/>
    </location>
    <ligand>
        <name>NAD(+)</name>
        <dbReference type="ChEBI" id="CHEBI:57540"/>
    </ligand>
</feature>
<evidence type="ECO:0000259" key="8">
    <source>
        <dbReference type="Pfam" id="PF03447"/>
    </source>
</evidence>
<dbReference type="EC" id="1.4.1.21" evidence="6"/>
<dbReference type="GO" id="GO:0016639">
    <property type="term" value="F:oxidoreductase activity, acting on the CH-NH2 group of donors, NAD or NADP as acceptor"/>
    <property type="evidence" value="ECO:0007669"/>
    <property type="project" value="UniProtKB-UniRule"/>
</dbReference>
<sequence length="264" mass="27517">MPQQRVTLIGFGAIGRSLLQRSAALEGLCVTHVVVPEAHLAEARAAAPGSVQVCERVPADAGLVLECAGHAALVEHVVPALRRGVECAVLSVGAVSEPGMLEQLEAAAAEGDTQVHLLSGAIGGVDAIAAARLAGLEEVTYTGRKPPGSWRGTPAEQAFDLDSLREPTVILEASAREAARLYPKNANVAATIALSGLGLDNTRVRLLADPHVTENIHEIKVRGAFGEMEITMRGKPLADNPKTSALTVLSALRFLANRSANVTL</sequence>
<dbReference type="InterPro" id="IPR020626">
    <property type="entry name" value="Asp_DH_prok"/>
</dbReference>
<dbReference type="Proteomes" id="UP000613011">
    <property type="component" value="Unassembled WGS sequence"/>
</dbReference>
<keyword evidence="4 6" id="KW-0560">Oxidoreductase</keyword>
<dbReference type="InterPro" id="IPR036291">
    <property type="entry name" value="NAD(P)-bd_dom_sf"/>
</dbReference>
<protein>
    <recommendedName>
        <fullName evidence="6">L-aspartate dehydrogenase</fullName>
        <ecNumber evidence="6">1.4.1.21</ecNumber>
    </recommendedName>
</protein>
<dbReference type="PANTHER" id="PTHR31873">
    <property type="entry name" value="L-ASPARTATE DEHYDROGENASE-RELATED"/>
    <property type="match status" value="1"/>
</dbReference>
<comment type="catalytic activity">
    <reaction evidence="6">
        <text>L-aspartate + NADP(+) + H2O = oxaloacetate + NH4(+) + NADPH + H(+)</text>
        <dbReference type="Rhea" id="RHEA:11784"/>
        <dbReference type="ChEBI" id="CHEBI:15377"/>
        <dbReference type="ChEBI" id="CHEBI:15378"/>
        <dbReference type="ChEBI" id="CHEBI:16452"/>
        <dbReference type="ChEBI" id="CHEBI:28938"/>
        <dbReference type="ChEBI" id="CHEBI:29991"/>
        <dbReference type="ChEBI" id="CHEBI:57783"/>
        <dbReference type="ChEBI" id="CHEBI:58349"/>
        <dbReference type="EC" id="1.4.1.21"/>
    </reaction>
</comment>
<comment type="miscellaneous">
    <text evidence="6">The iminoaspartate product is unstable in aqueous solution and can decompose to oxaloacetate and ammonia.</text>
</comment>
<feature type="binding site" evidence="6">
    <location>
        <position position="121"/>
    </location>
    <ligand>
        <name>NAD(+)</name>
        <dbReference type="ChEBI" id="CHEBI:57540"/>
    </ligand>
</feature>
<comment type="function">
    <text evidence="6">Specifically catalyzes the NAD or NADP-dependent dehydrogenation of L-aspartate to iminoaspartate.</text>
</comment>
<comment type="caution">
    <text evidence="9">The sequence shown here is derived from an EMBL/GenBank/DDBJ whole genome shotgun (WGS) entry which is preliminary data.</text>
</comment>
<dbReference type="EMBL" id="JAEQNA010000002">
    <property type="protein sequence ID" value="MBL0420638.1"/>
    <property type="molecule type" value="Genomic_DNA"/>
</dbReference>
<dbReference type="HAMAP" id="MF_01265">
    <property type="entry name" value="NadX"/>
    <property type="match status" value="1"/>
</dbReference>
<dbReference type="PIRSF" id="PIRSF005227">
    <property type="entry name" value="Asp_dh_NAD_syn"/>
    <property type="match status" value="1"/>
</dbReference>
<proteinExistence type="inferred from homology"/>
<evidence type="ECO:0000256" key="5">
    <source>
        <dbReference type="ARBA" id="ARBA00023027"/>
    </source>
</evidence>
<keyword evidence="5 6" id="KW-0520">NAD</keyword>
<comment type="similarity">
    <text evidence="1 6">Belongs to the L-aspartate dehydrogenase family.</text>
</comment>
<dbReference type="NCBIfam" id="NF009827">
    <property type="entry name" value="PRK13303.1-2"/>
    <property type="match status" value="1"/>
</dbReference>
<dbReference type="GO" id="GO:0051287">
    <property type="term" value="F:NAD binding"/>
    <property type="evidence" value="ECO:0007669"/>
    <property type="project" value="UniProtKB-UniRule"/>
</dbReference>
<dbReference type="GO" id="GO:0009435">
    <property type="term" value="P:NAD+ biosynthetic process"/>
    <property type="evidence" value="ECO:0007669"/>
    <property type="project" value="UniProtKB-UniRule"/>
</dbReference>
<dbReference type="Gene3D" id="3.40.50.720">
    <property type="entry name" value="NAD(P)-binding Rossmann-like Domain"/>
    <property type="match status" value="1"/>
</dbReference>
<evidence type="ECO:0000259" key="7">
    <source>
        <dbReference type="Pfam" id="PF01958"/>
    </source>
</evidence>
<keyword evidence="10" id="KW-1185">Reference proteome</keyword>
<dbReference type="InterPro" id="IPR005106">
    <property type="entry name" value="Asp/hSer_DH_NAD-bd"/>
</dbReference>
<evidence type="ECO:0000313" key="9">
    <source>
        <dbReference type="EMBL" id="MBL0420638.1"/>
    </source>
</evidence>
<dbReference type="GO" id="GO:0050661">
    <property type="term" value="F:NADP binding"/>
    <property type="evidence" value="ECO:0007669"/>
    <property type="project" value="UniProtKB-UniRule"/>
</dbReference>
<dbReference type="NCBIfam" id="NF009828">
    <property type="entry name" value="PRK13303.1-3"/>
    <property type="match status" value="1"/>
</dbReference>
<keyword evidence="2 6" id="KW-0662">Pyridine nucleotide biosynthesis</keyword>
<dbReference type="SUPFAM" id="SSF51735">
    <property type="entry name" value="NAD(P)-binding Rossmann-fold domains"/>
    <property type="match status" value="1"/>
</dbReference>
<evidence type="ECO:0000256" key="3">
    <source>
        <dbReference type="ARBA" id="ARBA00022857"/>
    </source>
</evidence>
<accession>A0A937D665</accession>
<comment type="catalytic activity">
    <reaction evidence="6">
        <text>L-aspartate + NAD(+) + H2O = oxaloacetate + NH4(+) + NADH + H(+)</text>
        <dbReference type="Rhea" id="RHEA:11788"/>
        <dbReference type="ChEBI" id="CHEBI:15377"/>
        <dbReference type="ChEBI" id="CHEBI:15378"/>
        <dbReference type="ChEBI" id="CHEBI:16452"/>
        <dbReference type="ChEBI" id="CHEBI:28938"/>
        <dbReference type="ChEBI" id="CHEBI:29991"/>
        <dbReference type="ChEBI" id="CHEBI:57540"/>
        <dbReference type="ChEBI" id="CHEBI:57945"/>
        <dbReference type="EC" id="1.4.1.21"/>
    </reaction>
</comment>
<evidence type="ECO:0000256" key="2">
    <source>
        <dbReference type="ARBA" id="ARBA00022642"/>
    </source>
</evidence>
<dbReference type="Pfam" id="PF01958">
    <property type="entry name" value="Asp_DH_C"/>
    <property type="match status" value="1"/>
</dbReference>
<dbReference type="InterPro" id="IPR011182">
    <property type="entry name" value="L-Asp_DH"/>
</dbReference>
<evidence type="ECO:0000256" key="4">
    <source>
        <dbReference type="ARBA" id="ARBA00023002"/>
    </source>
</evidence>
<dbReference type="SUPFAM" id="SSF55347">
    <property type="entry name" value="Glyceraldehyde-3-phosphate dehydrogenase-like, C-terminal domain"/>
    <property type="match status" value="1"/>
</dbReference>
<dbReference type="GO" id="GO:0033735">
    <property type="term" value="F:aspartate dehydrogenase [NAD(P)+] activity"/>
    <property type="evidence" value="ECO:0007669"/>
    <property type="project" value="UniProtKB-EC"/>
</dbReference>
<dbReference type="AlphaFoldDB" id="A0A937D665"/>
<evidence type="ECO:0000313" key="10">
    <source>
        <dbReference type="Proteomes" id="UP000613011"/>
    </source>
</evidence>
<dbReference type="PANTHER" id="PTHR31873:SF6">
    <property type="entry name" value="ASPARTATE DEHYDROGENASE DOMAIN-CONTAINING PROTEIN"/>
    <property type="match status" value="1"/>
</dbReference>